<comment type="caution">
    <text evidence="1">The sequence shown here is derived from an EMBL/GenBank/DDBJ whole genome shotgun (WGS) entry which is preliminary data.</text>
</comment>
<proteinExistence type="predicted"/>
<dbReference type="AlphaFoldDB" id="A0A8J6P123"/>
<accession>A0A8J6P123</accession>
<gene>
    <name evidence="1" type="ORF">H8D96_10485</name>
</gene>
<protein>
    <submittedName>
        <fullName evidence="1">Uncharacterized protein</fullName>
    </submittedName>
</protein>
<reference evidence="1 2" key="1">
    <citation type="submission" date="2020-08" db="EMBL/GenBank/DDBJ databases">
        <title>Bridging the membrane lipid divide: bacteria of the FCB group superphylum have the potential to synthesize archaeal ether lipids.</title>
        <authorList>
            <person name="Villanueva L."/>
            <person name="Von Meijenfeldt F.A.B."/>
            <person name="Westbye A.B."/>
            <person name="Yadav S."/>
            <person name="Hopmans E.C."/>
            <person name="Dutilh B.E."/>
            <person name="Sinninghe Damste J.S."/>
        </authorList>
    </citation>
    <scope>NUCLEOTIDE SEQUENCE [LARGE SCALE GENOMIC DNA]</scope>
    <source>
        <strain evidence="1">NIOZ-UU17</strain>
    </source>
</reference>
<dbReference type="EMBL" id="JACNIG010000217">
    <property type="protein sequence ID" value="MBC8432333.1"/>
    <property type="molecule type" value="Genomic_DNA"/>
</dbReference>
<organism evidence="1 2">
    <name type="scientific">Candidatus Desulfatibia vada</name>
    <dbReference type="NCBI Taxonomy" id="2841696"/>
    <lineage>
        <taxon>Bacteria</taxon>
        <taxon>Pseudomonadati</taxon>
        <taxon>Thermodesulfobacteriota</taxon>
        <taxon>Desulfobacteria</taxon>
        <taxon>Desulfobacterales</taxon>
        <taxon>Desulfobacterales incertae sedis</taxon>
        <taxon>Candidatus Desulfatibia</taxon>
    </lineage>
</organism>
<evidence type="ECO:0000313" key="2">
    <source>
        <dbReference type="Proteomes" id="UP000605201"/>
    </source>
</evidence>
<dbReference type="Proteomes" id="UP000605201">
    <property type="component" value="Unassembled WGS sequence"/>
</dbReference>
<evidence type="ECO:0000313" key="1">
    <source>
        <dbReference type="EMBL" id="MBC8432333.1"/>
    </source>
</evidence>
<sequence length="132" mass="15397">MIYIANFLHVTDQQEVLESERRHGEFSLIIESGSHETAMQKFKDRIMAFRESSDFFQGDCRIFFTQLLEFDSFPNTEAIMLNYKSIVGDPFLPFIGCSIPTGESDACRIFDWKNNVPEIDGENEYLFLEFKN</sequence>
<name>A0A8J6P123_9BACT</name>